<sequence>MHSFKKVGNDFGILLVCLPLYDSLENVKLLVP</sequence>
<evidence type="ECO:0000313" key="1">
    <source>
        <dbReference type="EMBL" id="JAH46956.1"/>
    </source>
</evidence>
<name>A0A0E9T064_ANGAN</name>
<reference evidence="1" key="2">
    <citation type="journal article" date="2015" name="Fish Shellfish Immunol.">
        <title>Early steps in the European eel (Anguilla anguilla)-Vibrio vulnificus interaction in the gills: Role of the RtxA13 toxin.</title>
        <authorList>
            <person name="Callol A."/>
            <person name="Pajuelo D."/>
            <person name="Ebbesson L."/>
            <person name="Teles M."/>
            <person name="MacKenzie S."/>
            <person name="Amaro C."/>
        </authorList>
    </citation>
    <scope>NUCLEOTIDE SEQUENCE</scope>
</reference>
<proteinExistence type="predicted"/>
<accession>A0A0E9T064</accession>
<protein>
    <submittedName>
        <fullName evidence="1">Uncharacterized protein</fullName>
    </submittedName>
</protein>
<dbReference type="EMBL" id="GBXM01061621">
    <property type="protein sequence ID" value="JAH46956.1"/>
    <property type="molecule type" value="Transcribed_RNA"/>
</dbReference>
<reference evidence="1" key="1">
    <citation type="submission" date="2014-11" db="EMBL/GenBank/DDBJ databases">
        <authorList>
            <person name="Amaro Gonzalez C."/>
        </authorList>
    </citation>
    <scope>NUCLEOTIDE SEQUENCE</scope>
</reference>
<dbReference type="AlphaFoldDB" id="A0A0E9T064"/>
<organism evidence="1">
    <name type="scientific">Anguilla anguilla</name>
    <name type="common">European freshwater eel</name>
    <name type="synonym">Muraena anguilla</name>
    <dbReference type="NCBI Taxonomy" id="7936"/>
    <lineage>
        <taxon>Eukaryota</taxon>
        <taxon>Metazoa</taxon>
        <taxon>Chordata</taxon>
        <taxon>Craniata</taxon>
        <taxon>Vertebrata</taxon>
        <taxon>Euteleostomi</taxon>
        <taxon>Actinopterygii</taxon>
        <taxon>Neopterygii</taxon>
        <taxon>Teleostei</taxon>
        <taxon>Anguilliformes</taxon>
        <taxon>Anguillidae</taxon>
        <taxon>Anguilla</taxon>
    </lineage>
</organism>